<evidence type="ECO:0000256" key="2">
    <source>
        <dbReference type="PIRSR" id="PIRSR039026-1"/>
    </source>
</evidence>
<feature type="binding site" evidence="3">
    <location>
        <position position="242"/>
    </location>
    <ligand>
        <name>substrate</name>
    </ligand>
</feature>
<dbReference type="CDD" id="cd13682">
    <property type="entry name" value="PBP2_TRAP_alpha-ketoacid"/>
    <property type="match status" value="1"/>
</dbReference>
<organism evidence="4 5">
    <name type="scientific">Oligella urethralis DNF00040</name>
    <dbReference type="NCBI Taxonomy" id="1401065"/>
    <lineage>
        <taxon>Bacteria</taxon>
        <taxon>Pseudomonadati</taxon>
        <taxon>Pseudomonadota</taxon>
        <taxon>Betaproteobacteria</taxon>
        <taxon>Burkholderiales</taxon>
        <taxon>Alcaligenaceae</taxon>
        <taxon>Oligella</taxon>
    </lineage>
</organism>
<dbReference type="InterPro" id="IPR026289">
    <property type="entry name" value="SBP_TakP-like"/>
</dbReference>
<dbReference type="InterPro" id="IPR019546">
    <property type="entry name" value="TAT_signal_bac_arc"/>
</dbReference>
<dbReference type="NCBIfam" id="TIGR01409">
    <property type="entry name" value="TAT_signal_seq"/>
    <property type="match status" value="1"/>
</dbReference>
<dbReference type="InterPro" id="IPR041722">
    <property type="entry name" value="TakP/all3028"/>
</dbReference>
<dbReference type="RefSeq" id="WP_018025611.1">
    <property type="nucleotide sequence ID" value="NZ_JRNI01000014.1"/>
</dbReference>
<evidence type="ECO:0000313" key="4">
    <source>
        <dbReference type="EMBL" id="KGF31429.1"/>
    </source>
</evidence>
<dbReference type="InterPro" id="IPR018389">
    <property type="entry name" value="DctP_fam"/>
</dbReference>
<dbReference type="OrthoDB" id="9769667at2"/>
<dbReference type="Proteomes" id="UP000029629">
    <property type="component" value="Unassembled WGS sequence"/>
</dbReference>
<comment type="caution">
    <text evidence="4">The sequence shown here is derived from an EMBL/GenBank/DDBJ whole genome shotgun (WGS) entry which is preliminary data.</text>
</comment>
<dbReference type="GO" id="GO:0043177">
    <property type="term" value="F:organic acid binding"/>
    <property type="evidence" value="ECO:0007669"/>
    <property type="project" value="InterPro"/>
</dbReference>
<dbReference type="eggNOG" id="COG4663">
    <property type="taxonomic scope" value="Bacteria"/>
</dbReference>
<proteinExistence type="predicted"/>
<dbReference type="AlphaFoldDB" id="A0A096BE41"/>
<keyword evidence="5" id="KW-1185">Reference proteome</keyword>
<dbReference type="PROSITE" id="PS51318">
    <property type="entry name" value="TAT"/>
    <property type="match status" value="1"/>
</dbReference>
<reference evidence="4 5" key="1">
    <citation type="submission" date="2014-07" db="EMBL/GenBank/DDBJ databases">
        <authorList>
            <person name="McCorrison J."/>
            <person name="Sanka R."/>
            <person name="Torralba M."/>
            <person name="Gillis M."/>
            <person name="Haft D.H."/>
            <person name="Methe B."/>
            <person name="Sutton G."/>
            <person name="Nelson K.E."/>
        </authorList>
    </citation>
    <scope>NUCLEOTIDE SEQUENCE [LARGE SCALE GENOMIC DNA]</scope>
    <source>
        <strain evidence="4 5">DNF00040</strain>
    </source>
</reference>
<dbReference type="GO" id="GO:0015849">
    <property type="term" value="P:organic acid transport"/>
    <property type="evidence" value="ECO:0007669"/>
    <property type="project" value="InterPro"/>
</dbReference>
<feature type="binding site" evidence="2">
    <location>
        <position position="158"/>
    </location>
    <ligand>
        <name>substrate</name>
    </ligand>
</feature>
<dbReference type="GO" id="GO:0055085">
    <property type="term" value="P:transmembrane transport"/>
    <property type="evidence" value="ECO:0007669"/>
    <property type="project" value="InterPro"/>
</dbReference>
<feature type="binding site" evidence="2">
    <location>
        <position position="179"/>
    </location>
    <ligand>
        <name>substrate</name>
    </ligand>
</feature>
<sequence length="366" mass="40716">MERRSFLKKAGLGVAAAGAATVTAPVIAQDGPTVRWRMATSFPRNLPALYGAATRFSEYVNKMTDGKFQIDVFPAGEIVPAFEVLDAVSNGTVQCGHTCGYYYFGKKPAYCFDTAVPFGLTARQMTAWLIEGNGMKLLRELFAEVNVVNFPLGNTGAQMGGWFRKEIKSLDDLKGVKMRTAGFAGEVLSKIGVVPQQLAGGDVYPALEKGTLDAVEFVGPFDDEKLGFVKVAPYYYYPGFWEGGPAVSLYTNKDEYEKLPEVYKAVLETASFRATNDMLAIYDFNNATSLRNLIAEGAILREFPRDILEAAYKATAELYKEYSEKDEMFKRLHDDYMAYRNSVAPWFNVLETSYTRFLAYAINRLS</sequence>
<dbReference type="GO" id="GO:0046872">
    <property type="term" value="F:metal ion binding"/>
    <property type="evidence" value="ECO:0007669"/>
    <property type="project" value="UniProtKB-KW"/>
</dbReference>
<dbReference type="InterPro" id="IPR038404">
    <property type="entry name" value="TRAP_DctP_sf"/>
</dbReference>
<dbReference type="PANTHER" id="PTHR33376:SF5">
    <property type="entry name" value="EXTRACYTOPLASMIC SOLUTE RECEPTOR PROTEIN"/>
    <property type="match status" value="1"/>
</dbReference>
<evidence type="ECO:0000313" key="5">
    <source>
        <dbReference type="Proteomes" id="UP000029629"/>
    </source>
</evidence>
<evidence type="ECO:0000256" key="1">
    <source>
        <dbReference type="ARBA" id="ARBA00022729"/>
    </source>
</evidence>
<keyword evidence="1" id="KW-0732">Signal</keyword>
<dbReference type="EMBL" id="JRNI01000014">
    <property type="protein sequence ID" value="KGF31429.1"/>
    <property type="molecule type" value="Genomic_DNA"/>
</dbReference>
<protein>
    <submittedName>
        <fullName evidence="4">ABC transporter substrate-binding protein</fullName>
    </submittedName>
</protein>
<feature type="binding site" evidence="3">
    <location>
        <position position="216"/>
    </location>
    <ligand>
        <name>substrate</name>
    </ligand>
</feature>
<evidence type="ECO:0000256" key="3">
    <source>
        <dbReference type="PIRSR" id="PIRSR039026-2"/>
    </source>
</evidence>
<dbReference type="InterPro" id="IPR006311">
    <property type="entry name" value="TAT_signal"/>
</dbReference>
<dbReference type="GO" id="GO:0031317">
    <property type="term" value="C:tripartite ATP-independent periplasmic transporter complex"/>
    <property type="evidence" value="ECO:0007669"/>
    <property type="project" value="InterPro"/>
</dbReference>
<dbReference type="Gene3D" id="3.40.190.170">
    <property type="entry name" value="Bacterial extracellular solute-binding protein, family 7"/>
    <property type="match status" value="1"/>
</dbReference>
<dbReference type="Pfam" id="PF03480">
    <property type="entry name" value="DctP"/>
    <property type="match status" value="1"/>
</dbReference>
<dbReference type="GeneID" id="93427052"/>
<keyword evidence="3" id="KW-0479">Metal-binding</keyword>
<dbReference type="PIRSF" id="PIRSF039026">
    <property type="entry name" value="SiaP"/>
    <property type="match status" value="1"/>
</dbReference>
<accession>A0A096BE41</accession>
<dbReference type="Gene3D" id="3.40.190.10">
    <property type="entry name" value="Periplasmic binding protein-like II"/>
    <property type="match status" value="1"/>
</dbReference>
<name>A0A096BE41_9BURK</name>
<dbReference type="NCBIfam" id="NF037995">
    <property type="entry name" value="TRAP_S1"/>
    <property type="match status" value="1"/>
</dbReference>
<gene>
    <name evidence="4" type="ORF">HMPREF2130_03745</name>
</gene>
<feature type="binding site" evidence="3">
    <location>
        <position position="217"/>
    </location>
    <ligand>
        <name>Na(+)</name>
        <dbReference type="ChEBI" id="CHEBI:29101"/>
    </ligand>
</feature>
<dbReference type="PANTHER" id="PTHR33376">
    <property type="match status" value="1"/>
</dbReference>